<sequence>MDSADSNPVQRELSVQGEVLDRHESMMKHIMTEQTAMRQVLANIQGMLLTAPGTSAKNPQPTPSVSVAAACPLPPSPPPPPPRREHTLPVPEKFDGDITKSRGFLMQCSLIFRQQTQAYGSDCAKITLMVELMTGRALQWAQAVLNVQPNISYQDFLTKFLCVFDKGTDADGAANRLFTLKQGHKSVADFSIDFWILAEETGWAENALRGAFLNCLNEELKHELATKELPKPLSTLINMCIQLDNHMREFGRRADEERRLAGGADAPTGLLPSHWREEEEDPAEDEEQPMQLGRAWFGASHRRRRQRTGECFVCGKRGHWADTCPKRVKDSARQ</sequence>
<keyword evidence="1" id="KW-0479">Metal-binding</keyword>
<dbReference type="InterPro" id="IPR005162">
    <property type="entry name" value="Retrotrans_gag_dom"/>
</dbReference>
<evidence type="ECO:0000256" key="2">
    <source>
        <dbReference type="SAM" id="MobiDB-lite"/>
    </source>
</evidence>
<dbReference type="SUPFAM" id="SSF57756">
    <property type="entry name" value="Retrovirus zinc finger-like domains"/>
    <property type="match status" value="1"/>
</dbReference>
<dbReference type="Proteomes" id="UP000265100">
    <property type="component" value="Chromosome 14"/>
</dbReference>
<feature type="domain" description="CCHC-type" evidence="3">
    <location>
        <begin position="311"/>
        <end position="326"/>
    </location>
</feature>
<organism evidence="4 5">
    <name type="scientific">Astatotilapia calliptera</name>
    <name type="common">Eastern happy</name>
    <name type="synonym">Chromis callipterus</name>
    <dbReference type="NCBI Taxonomy" id="8154"/>
    <lineage>
        <taxon>Eukaryota</taxon>
        <taxon>Metazoa</taxon>
        <taxon>Chordata</taxon>
        <taxon>Craniata</taxon>
        <taxon>Vertebrata</taxon>
        <taxon>Euteleostomi</taxon>
        <taxon>Actinopterygii</taxon>
        <taxon>Neopterygii</taxon>
        <taxon>Teleostei</taxon>
        <taxon>Neoteleostei</taxon>
        <taxon>Acanthomorphata</taxon>
        <taxon>Ovalentaria</taxon>
        <taxon>Cichlomorphae</taxon>
        <taxon>Cichliformes</taxon>
        <taxon>Cichlidae</taxon>
        <taxon>African cichlids</taxon>
        <taxon>Pseudocrenilabrinae</taxon>
        <taxon>Haplochromini</taxon>
        <taxon>Astatotilapia</taxon>
    </lineage>
</organism>
<dbReference type="PANTHER" id="PTHR15503">
    <property type="entry name" value="LDOC1 RELATED"/>
    <property type="match status" value="1"/>
</dbReference>
<feature type="compositionally biased region" description="Acidic residues" evidence="2">
    <location>
        <begin position="278"/>
        <end position="288"/>
    </location>
</feature>
<dbReference type="InterPro" id="IPR032567">
    <property type="entry name" value="RTL1-rel"/>
</dbReference>
<dbReference type="AlphaFoldDB" id="A0AAX7TD10"/>
<dbReference type="SMART" id="SM00343">
    <property type="entry name" value="ZnF_C2HC"/>
    <property type="match status" value="1"/>
</dbReference>
<dbReference type="PANTHER" id="PTHR15503:SF36">
    <property type="entry name" value="RETROTRANSPOSON GAG-LIKE PROTEIN 5"/>
    <property type="match status" value="1"/>
</dbReference>
<reference evidence="4" key="3">
    <citation type="submission" date="2025-08" db="UniProtKB">
        <authorList>
            <consortium name="Ensembl"/>
        </authorList>
    </citation>
    <scope>IDENTIFICATION</scope>
</reference>
<evidence type="ECO:0000313" key="4">
    <source>
        <dbReference type="Ensembl" id="ENSACLP00000054507.1"/>
    </source>
</evidence>
<evidence type="ECO:0000256" key="1">
    <source>
        <dbReference type="PROSITE-ProRule" id="PRU00047"/>
    </source>
</evidence>
<accession>A0AAX7TD10</accession>
<evidence type="ECO:0000259" key="3">
    <source>
        <dbReference type="PROSITE" id="PS50158"/>
    </source>
</evidence>
<dbReference type="GeneTree" id="ENSGT00950000183173"/>
<dbReference type="GO" id="GO:0008270">
    <property type="term" value="F:zinc ion binding"/>
    <property type="evidence" value="ECO:0007669"/>
    <property type="project" value="UniProtKB-KW"/>
</dbReference>
<proteinExistence type="predicted"/>
<dbReference type="Ensembl" id="ENSACLT00000051783.1">
    <property type="protein sequence ID" value="ENSACLP00000054507.1"/>
    <property type="gene ID" value="ENSACLG00000037732.1"/>
</dbReference>
<dbReference type="GO" id="GO:0003676">
    <property type="term" value="F:nucleic acid binding"/>
    <property type="evidence" value="ECO:0007669"/>
    <property type="project" value="InterPro"/>
</dbReference>
<dbReference type="PROSITE" id="PS50158">
    <property type="entry name" value="ZF_CCHC"/>
    <property type="match status" value="1"/>
</dbReference>
<reference evidence="5" key="2">
    <citation type="submission" date="2023-03" db="EMBL/GenBank/DDBJ databases">
        <authorList>
            <consortium name="Wellcome Sanger Institute Data Sharing"/>
        </authorList>
    </citation>
    <scope>NUCLEOTIDE SEQUENCE [LARGE SCALE GENOMIC DNA]</scope>
</reference>
<keyword evidence="1" id="KW-0862">Zinc</keyword>
<evidence type="ECO:0000313" key="5">
    <source>
        <dbReference type="Proteomes" id="UP000265100"/>
    </source>
</evidence>
<dbReference type="InterPro" id="IPR036875">
    <property type="entry name" value="Znf_CCHC_sf"/>
</dbReference>
<keyword evidence="5" id="KW-1185">Reference proteome</keyword>
<feature type="region of interest" description="Disordered" evidence="2">
    <location>
        <begin position="257"/>
        <end position="305"/>
    </location>
</feature>
<protein>
    <recommendedName>
        <fullName evidence="3">CCHC-type domain-containing protein</fullName>
    </recommendedName>
</protein>
<reference evidence="4" key="4">
    <citation type="submission" date="2025-09" db="UniProtKB">
        <authorList>
            <consortium name="Ensembl"/>
        </authorList>
    </citation>
    <scope>IDENTIFICATION</scope>
</reference>
<reference evidence="4 5" key="1">
    <citation type="submission" date="2018-05" db="EMBL/GenBank/DDBJ databases">
        <authorList>
            <person name="Datahose"/>
        </authorList>
    </citation>
    <scope>NUCLEOTIDE SEQUENCE</scope>
</reference>
<dbReference type="InterPro" id="IPR001878">
    <property type="entry name" value="Znf_CCHC"/>
</dbReference>
<dbReference type="Pfam" id="PF03732">
    <property type="entry name" value="Retrotrans_gag"/>
    <property type="match status" value="1"/>
</dbReference>
<keyword evidence="1" id="KW-0863">Zinc-finger</keyword>
<name>A0AAX7TD10_ASTCA</name>
<dbReference type="Gene3D" id="4.10.60.10">
    <property type="entry name" value="Zinc finger, CCHC-type"/>
    <property type="match status" value="1"/>
</dbReference>